<evidence type="ECO:0000256" key="4">
    <source>
        <dbReference type="ARBA" id="ARBA00023242"/>
    </source>
</evidence>
<dbReference type="HAMAP" id="MF_00261">
    <property type="entry name" value="RNApol_arch_Rpo11"/>
    <property type="match status" value="1"/>
</dbReference>
<comment type="similarity">
    <text evidence="5">Belongs to the archaeal Rpo11/eukaryotic RPB11/RPC19 RNA polymerase subunit family.</text>
</comment>
<dbReference type="Pfam" id="PF13656">
    <property type="entry name" value="RNA_pol_L_2"/>
    <property type="match status" value="1"/>
</dbReference>
<organism evidence="7 8">
    <name type="scientific">Microthyrium microscopicum</name>
    <dbReference type="NCBI Taxonomy" id="703497"/>
    <lineage>
        <taxon>Eukaryota</taxon>
        <taxon>Fungi</taxon>
        <taxon>Dikarya</taxon>
        <taxon>Ascomycota</taxon>
        <taxon>Pezizomycotina</taxon>
        <taxon>Dothideomycetes</taxon>
        <taxon>Dothideomycetes incertae sedis</taxon>
        <taxon>Microthyriales</taxon>
        <taxon>Microthyriaceae</taxon>
        <taxon>Microthyrium</taxon>
    </lineage>
</organism>
<dbReference type="GO" id="GO:0003677">
    <property type="term" value="F:DNA binding"/>
    <property type="evidence" value="ECO:0007669"/>
    <property type="project" value="InterPro"/>
</dbReference>
<evidence type="ECO:0000313" key="7">
    <source>
        <dbReference type="EMBL" id="KAF2669643.1"/>
    </source>
</evidence>
<dbReference type="OrthoDB" id="10248581at2759"/>
<evidence type="ECO:0000259" key="6">
    <source>
        <dbReference type="Pfam" id="PF13656"/>
    </source>
</evidence>
<dbReference type="PANTHER" id="PTHR13946">
    <property type="entry name" value="DNA-DIRECTED RNA POLYMERASE I,II,III"/>
    <property type="match status" value="1"/>
</dbReference>
<keyword evidence="4" id="KW-0539">Nucleus</keyword>
<accession>A0A6A6UE07</accession>
<dbReference type="Gene3D" id="3.30.1360.10">
    <property type="entry name" value="RNA polymerase, RBP11-like subunit"/>
    <property type="match status" value="1"/>
</dbReference>
<dbReference type="SUPFAM" id="SSF55257">
    <property type="entry name" value="RBP11-like subunits of RNA polymerase"/>
    <property type="match status" value="1"/>
</dbReference>
<dbReference type="InterPro" id="IPR022905">
    <property type="entry name" value="Rpo11-like"/>
</dbReference>
<evidence type="ECO:0000256" key="5">
    <source>
        <dbReference type="ARBA" id="ARBA00025751"/>
    </source>
</evidence>
<dbReference type="AlphaFoldDB" id="A0A6A6UE07"/>
<proteinExistence type="inferred from homology"/>
<evidence type="ECO:0000313" key="8">
    <source>
        <dbReference type="Proteomes" id="UP000799302"/>
    </source>
</evidence>
<dbReference type="GO" id="GO:0006366">
    <property type="term" value="P:transcription by RNA polymerase II"/>
    <property type="evidence" value="ECO:0007669"/>
    <property type="project" value="InterPro"/>
</dbReference>
<dbReference type="InterPro" id="IPR036603">
    <property type="entry name" value="RBP11-like"/>
</dbReference>
<dbReference type="EMBL" id="MU004235">
    <property type="protein sequence ID" value="KAF2669643.1"/>
    <property type="molecule type" value="Genomic_DNA"/>
</dbReference>
<name>A0A6A6UE07_9PEZI</name>
<gene>
    <name evidence="7" type="ORF">BT63DRAFT_425321</name>
</gene>
<evidence type="ECO:0000256" key="1">
    <source>
        <dbReference type="ARBA" id="ARBA00004123"/>
    </source>
</evidence>
<dbReference type="GO" id="GO:0046983">
    <property type="term" value="F:protein dimerization activity"/>
    <property type="evidence" value="ECO:0007669"/>
    <property type="project" value="InterPro"/>
</dbReference>
<dbReference type="GO" id="GO:0003899">
    <property type="term" value="F:DNA-directed RNA polymerase activity"/>
    <property type="evidence" value="ECO:0007669"/>
    <property type="project" value="InterPro"/>
</dbReference>
<dbReference type="CDD" id="cd06926">
    <property type="entry name" value="RNAP_II_RPB11"/>
    <property type="match status" value="1"/>
</dbReference>
<sequence>MSNAPPRHELFLLDEGQDKVEVKMDTRVPNTAVFTFNREDHTLGNLLTAHLHKYKDVTFAAYKVEHPLKPLFILRVGTDGGISPKDAVVRCCSDIITTLDKVSREFTKEMELFKIARGGESNGV</sequence>
<keyword evidence="2 7" id="KW-0240">DNA-directed RNA polymerase</keyword>
<dbReference type="GO" id="GO:0005665">
    <property type="term" value="C:RNA polymerase II, core complex"/>
    <property type="evidence" value="ECO:0007669"/>
    <property type="project" value="InterPro"/>
</dbReference>
<protein>
    <submittedName>
        <fullName evidence="7">DNA-directed RNA polymerase II subunit RPB11a</fullName>
    </submittedName>
</protein>
<dbReference type="InterPro" id="IPR009025">
    <property type="entry name" value="RBP11-like_dimer"/>
</dbReference>
<reference evidence="7" key="1">
    <citation type="journal article" date="2020" name="Stud. Mycol.">
        <title>101 Dothideomycetes genomes: a test case for predicting lifestyles and emergence of pathogens.</title>
        <authorList>
            <person name="Haridas S."/>
            <person name="Albert R."/>
            <person name="Binder M."/>
            <person name="Bloem J."/>
            <person name="Labutti K."/>
            <person name="Salamov A."/>
            <person name="Andreopoulos B."/>
            <person name="Baker S."/>
            <person name="Barry K."/>
            <person name="Bills G."/>
            <person name="Bluhm B."/>
            <person name="Cannon C."/>
            <person name="Castanera R."/>
            <person name="Culley D."/>
            <person name="Daum C."/>
            <person name="Ezra D."/>
            <person name="Gonzalez J."/>
            <person name="Henrissat B."/>
            <person name="Kuo A."/>
            <person name="Liang C."/>
            <person name="Lipzen A."/>
            <person name="Lutzoni F."/>
            <person name="Magnuson J."/>
            <person name="Mondo S."/>
            <person name="Nolan M."/>
            <person name="Ohm R."/>
            <person name="Pangilinan J."/>
            <person name="Park H.-J."/>
            <person name="Ramirez L."/>
            <person name="Alfaro M."/>
            <person name="Sun H."/>
            <person name="Tritt A."/>
            <person name="Yoshinaga Y."/>
            <person name="Zwiers L.-H."/>
            <person name="Turgeon B."/>
            <person name="Goodwin S."/>
            <person name="Spatafora J."/>
            <person name="Crous P."/>
            <person name="Grigoriev I."/>
        </authorList>
    </citation>
    <scope>NUCLEOTIDE SEQUENCE</scope>
    <source>
        <strain evidence="7">CBS 115976</strain>
    </source>
</reference>
<comment type="subcellular location">
    <subcellularLocation>
        <location evidence="1">Nucleus</location>
    </subcellularLocation>
</comment>
<dbReference type="InterPro" id="IPR037685">
    <property type="entry name" value="RBP11"/>
</dbReference>
<evidence type="ECO:0000256" key="3">
    <source>
        <dbReference type="ARBA" id="ARBA00023163"/>
    </source>
</evidence>
<dbReference type="PROSITE" id="PS01154">
    <property type="entry name" value="RNA_POL_L_13KD"/>
    <property type="match status" value="1"/>
</dbReference>
<keyword evidence="8" id="KW-1185">Reference proteome</keyword>
<keyword evidence="3" id="KW-0804">Transcription</keyword>
<feature type="domain" description="DNA-directed RNA polymerase RBP11-like dimerisation" evidence="6">
    <location>
        <begin position="32"/>
        <end position="104"/>
    </location>
</feature>
<dbReference type="Proteomes" id="UP000799302">
    <property type="component" value="Unassembled WGS sequence"/>
</dbReference>
<evidence type="ECO:0000256" key="2">
    <source>
        <dbReference type="ARBA" id="ARBA00022478"/>
    </source>
</evidence>
<dbReference type="InterPro" id="IPR008193">
    <property type="entry name" value="RNA_pol_Rpb11_13-16kDa_CS"/>
</dbReference>
<dbReference type="PANTHER" id="PTHR13946:SF16">
    <property type="entry name" value="DNA-DIRECTED RNA POLYMERASE II SUBUNIT RPB11"/>
    <property type="match status" value="1"/>
</dbReference>